<organism evidence="3 4">
    <name type="scientific">Paraglaciecola agarilytica NO2</name>
    <dbReference type="NCBI Taxonomy" id="1125747"/>
    <lineage>
        <taxon>Bacteria</taxon>
        <taxon>Pseudomonadati</taxon>
        <taxon>Pseudomonadota</taxon>
        <taxon>Gammaproteobacteria</taxon>
        <taxon>Alteromonadales</taxon>
        <taxon>Alteromonadaceae</taxon>
        <taxon>Paraglaciecola</taxon>
    </lineage>
</organism>
<evidence type="ECO:0000256" key="1">
    <source>
        <dbReference type="HAMAP-Rule" id="MF_01866"/>
    </source>
</evidence>
<name>A0ABQ0I5P1_9ALTE</name>
<dbReference type="PROSITE" id="PS51648">
    <property type="entry name" value="YCGL"/>
    <property type="match status" value="1"/>
</dbReference>
<dbReference type="PANTHER" id="PTHR38109">
    <property type="entry name" value="PROTEIN YCGL"/>
    <property type="match status" value="1"/>
</dbReference>
<dbReference type="SUPFAM" id="SSF160191">
    <property type="entry name" value="YcgL-like"/>
    <property type="match status" value="1"/>
</dbReference>
<dbReference type="InterPro" id="IPR038068">
    <property type="entry name" value="YcgL-like_sf"/>
</dbReference>
<keyword evidence="4" id="KW-1185">Reference proteome</keyword>
<dbReference type="Proteomes" id="UP000008372">
    <property type="component" value="Unassembled WGS sequence"/>
</dbReference>
<evidence type="ECO:0000259" key="2">
    <source>
        <dbReference type="PROSITE" id="PS51648"/>
    </source>
</evidence>
<protein>
    <recommendedName>
        <fullName evidence="1">YcgL domain-containing protein GAGA_1789</fullName>
    </recommendedName>
</protein>
<dbReference type="RefSeq" id="WP_008303356.1">
    <property type="nucleotide sequence ID" value="NZ_BAEK01000030.1"/>
</dbReference>
<evidence type="ECO:0000313" key="4">
    <source>
        <dbReference type="Proteomes" id="UP000008372"/>
    </source>
</evidence>
<dbReference type="HAMAP" id="MF_01866">
    <property type="entry name" value="UPF0745"/>
    <property type="match status" value="1"/>
</dbReference>
<dbReference type="Pfam" id="PF05166">
    <property type="entry name" value="YcgL"/>
    <property type="match status" value="1"/>
</dbReference>
<gene>
    <name evidence="3" type="ORF">GAGA_1789</name>
</gene>
<evidence type="ECO:0000313" key="3">
    <source>
        <dbReference type="EMBL" id="GAC04644.1"/>
    </source>
</evidence>
<reference evidence="3 4" key="1">
    <citation type="journal article" date="2014" name="Environ. Microbiol.">
        <title>Comparative genomics of the marine bacterial genus Glaciecola reveals the high degree of genomic diversity and genomic characteristic for cold adaptation.</title>
        <authorList>
            <person name="Qin Q.L."/>
            <person name="Xie B.B."/>
            <person name="Yu Y."/>
            <person name="Shu Y.L."/>
            <person name="Rong J.C."/>
            <person name="Zhang Y.J."/>
            <person name="Zhao D.L."/>
            <person name="Chen X.L."/>
            <person name="Zhang X.Y."/>
            <person name="Chen B."/>
            <person name="Zhou B.C."/>
            <person name="Zhang Y.Z."/>
        </authorList>
    </citation>
    <scope>NUCLEOTIDE SEQUENCE [LARGE SCALE GENOMIC DNA]</scope>
    <source>
        <strain evidence="3 4">NO2</strain>
    </source>
</reference>
<dbReference type="PANTHER" id="PTHR38109:SF1">
    <property type="entry name" value="PROTEIN YCGL"/>
    <property type="match status" value="1"/>
</dbReference>
<sequence length="95" mass="10939">MLNLLCAVYKSTKKADTYLYVPGRDDFSRVPEPLMKMFGTPHFIMIMPIKKDRALGQVDIQTLRDELTKNGFYLQLPPPEENLLKQHLAAQTSKE</sequence>
<comment type="caution">
    <text evidence="3">The sequence shown here is derived from an EMBL/GenBank/DDBJ whole genome shotgun (WGS) entry which is preliminary data.</text>
</comment>
<accession>A0ABQ0I5P1</accession>
<dbReference type="EMBL" id="BAEK01000030">
    <property type="protein sequence ID" value="GAC04644.1"/>
    <property type="molecule type" value="Genomic_DNA"/>
</dbReference>
<feature type="domain" description="YcgL" evidence="2">
    <location>
        <begin position="4"/>
        <end position="88"/>
    </location>
</feature>
<dbReference type="Gene3D" id="3.10.510.20">
    <property type="entry name" value="YcgL domain"/>
    <property type="match status" value="1"/>
</dbReference>
<dbReference type="InterPro" id="IPR027354">
    <property type="entry name" value="YcgL_dom"/>
</dbReference>
<proteinExistence type="inferred from homology"/>